<evidence type="ECO:0000259" key="4">
    <source>
        <dbReference type="PROSITE" id="PS50880"/>
    </source>
</evidence>
<dbReference type="CDD" id="cd01027">
    <property type="entry name" value="TOPRIM_RNase_M5_like"/>
    <property type="match status" value="1"/>
</dbReference>
<evidence type="ECO:0000256" key="1">
    <source>
        <dbReference type="ARBA" id="ARBA00022723"/>
    </source>
</evidence>
<sequence>MTDVDVYRKRLERIEELLLELSESAERGAVIIVEGKRDILSMKKLGIKGSFELATRYSLFNFSERVASLGCEVIILTDWDRRGDLLAAKLSEYFENFGVKPDLQIRNKLKLISQKEIKDIESLYTYVSKLRVKTGSSLNSEYETNLEFER</sequence>
<dbReference type="Proteomes" id="UP000033058">
    <property type="component" value="Chromosome"/>
</dbReference>
<dbReference type="PANTHER" id="PTHR39964">
    <property type="entry name" value="UPF0292 PROTEIN TK1411"/>
    <property type="match status" value="1"/>
</dbReference>
<evidence type="ECO:0000256" key="2">
    <source>
        <dbReference type="ARBA" id="ARBA00022842"/>
    </source>
</evidence>
<dbReference type="PANTHER" id="PTHR39964:SF2">
    <property type="entry name" value="UPF0292 PROTEIN MJ1624"/>
    <property type="match status" value="1"/>
</dbReference>
<comment type="similarity">
    <text evidence="3">Belongs to the UPF0292 family.</text>
</comment>
<feature type="domain" description="Toprim" evidence="4">
    <location>
        <begin position="28"/>
        <end position="109"/>
    </location>
</feature>
<dbReference type="HOGENOM" id="CLU_140789_0_0_2"/>
<proteinExistence type="inferred from homology"/>
<dbReference type="SUPFAM" id="SSF110455">
    <property type="entry name" value="Toprim domain"/>
    <property type="match status" value="1"/>
</dbReference>
<dbReference type="GO" id="GO:0046872">
    <property type="term" value="F:metal ion binding"/>
    <property type="evidence" value="ECO:0007669"/>
    <property type="project" value="UniProtKB-KW"/>
</dbReference>
<evidence type="ECO:0000256" key="3">
    <source>
        <dbReference type="HAMAP-Rule" id="MF_01095"/>
    </source>
</evidence>
<dbReference type="EMBL" id="CP009509">
    <property type="protein sequence ID" value="AKB39496.1"/>
    <property type="molecule type" value="Genomic_DNA"/>
</dbReference>
<dbReference type="PROSITE" id="PS50880">
    <property type="entry name" value="TOPRIM"/>
    <property type="match status" value="1"/>
</dbReference>
<dbReference type="SMART" id="SM00493">
    <property type="entry name" value="TOPRIM"/>
    <property type="match status" value="1"/>
</dbReference>
<accession>A0A0E3LER8</accession>
<dbReference type="Pfam" id="PF01751">
    <property type="entry name" value="Toprim"/>
    <property type="match status" value="1"/>
</dbReference>
<dbReference type="RefSeq" id="WP_011032771.1">
    <property type="nucleotide sequence ID" value="NZ_CP009509.1"/>
</dbReference>
<protein>
    <recommendedName>
        <fullName evidence="3">UPF0292 protein MSMAW_0505</fullName>
    </recommendedName>
</protein>
<evidence type="ECO:0000313" key="5">
    <source>
        <dbReference type="EMBL" id="AKB39496.1"/>
    </source>
</evidence>
<dbReference type="GeneID" id="24850117"/>
<reference evidence="5 6" key="1">
    <citation type="submission" date="2014-07" db="EMBL/GenBank/DDBJ databases">
        <title>Methanogenic archaea and the global carbon cycle.</title>
        <authorList>
            <person name="Henriksen J.R."/>
            <person name="Luke J."/>
            <person name="Reinhart S."/>
            <person name="Benedict M.N."/>
            <person name="Youngblut N.D."/>
            <person name="Metcalf M.E."/>
            <person name="Whitaker R.J."/>
            <person name="Metcalf W.W."/>
        </authorList>
    </citation>
    <scope>NUCLEOTIDE SEQUENCE [LARGE SCALE GENOMIC DNA]</scope>
    <source>
        <strain evidence="5 6">WWM610</strain>
    </source>
</reference>
<dbReference type="NCBIfam" id="NF003091">
    <property type="entry name" value="PRK04017.1-2"/>
    <property type="match status" value="1"/>
</dbReference>
<dbReference type="InterPro" id="IPR006171">
    <property type="entry name" value="TOPRIM_dom"/>
</dbReference>
<organism evidence="5 6">
    <name type="scientific">Methanosarcina mazei WWM610</name>
    <dbReference type="NCBI Taxonomy" id="1434117"/>
    <lineage>
        <taxon>Archaea</taxon>
        <taxon>Methanobacteriati</taxon>
        <taxon>Methanobacteriota</taxon>
        <taxon>Stenosarchaea group</taxon>
        <taxon>Methanomicrobia</taxon>
        <taxon>Methanosarcinales</taxon>
        <taxon>Methanosarcinaceae</taxon>
        <taxon>Methanosarcina</taxon>
    </lineage>
</organism>
<dbReference type="InterPro" id="IPR034141">
    <property type="entry name" value="TOPRIM_RNase_M5-like"/>
</dbReference>
<keyword evidence="2" id="KW-0460">Magnesium</keyword>
<gene>
    <name evidence="5" type="ORF">MSMAW_0505</name>
</gene>
<dbReference type="Gene3D" id="3.40.1360.10">
    <property type="match status" value="1"/>
</dbReference>
<dbReference type="PATRIC" id="fig|1434117.4.peg.620"/>
<dbReference type="AlphaFoldDB" id="A0A0E3LER8"/>
<name>A0A0E3LER8_METMZ</name>
<dbReference type="HAMAP" id="MF_01095">
    <property type="entry name" value="UPF0292"/>
    <property type="match status" value="1"/>
</dbReference>
<evidence type="ECO:0000313" key="6">
    <source>
        <dbReference type="Proteomes" id="UP000033058"/>
    </source>
</evidence>
<dbReference type="SMR" id="A0A0E3LER8"/>
<dbReference type="InterPro" id="IPR022972">
    <property type="entry name" value="UPF0292"/>
</dbReference>
<keyword evidence="1" id="KW-0479">Metal-binding</keyword>